<evidence type="ECO:0000256" key="7">
    <source>
        <dbReference type="ARBA" id="ARBA00023180"/>
    </source>
</evidence>
<feature type="chain" id="PRO_5035896592" evidence="9">
    <location>
        <begin position="19"/>
        <end position="481"/>
    </location>
</feature>
<evidence type="ECO:0000313" key="11">
    <source>
        <dbReference type="Proteomes" id="UP000838756"/>
    </source>
</evidence>
<evidence type="ECO:0000256" key="9">
    <source>
        <dbReference type="SAM" id="SignalP"/>
    </source>
</evidence>
<dbReference type="GO" id="GO:0005886">
    <property type="term" value="C:plasma membrane"/>
    <property type="evidence" value="ECO:0007669"/>
    <property type="project" value="UniProtKB-SubCell"/>
</dbReference>
<dbReference type="EMBL" id="CAKXAJ010007452">
    <property type="protein sequence ID" value="CAH2210389.1"/>
    <property type="molecule type" value="Genomic_DNA"/>
</dbReference>
<evidence type="ECO:0000313" key="10">
    <source>
        <dbReference type="EMBL" id="CAH2210389.1"/>
    </source>
</evidence>
<dbReference type="OrthoDB" id="7687957at2759"/>
<reference evidence="10" key="1">
    <citation type="submission" date="2022-03" db="EMBL/GenBank/DDBJ databases">
        <authorList>
            <person name="Lindestad O."/>
        </authorList>
    </citation>
    <scope>NUCLEOTIDE SEQUENCE</scope>
</reference>
<comment type="caution">
    <text evidence="10">The sequence shown here is derived from an EMBL/GenBank/DDBJ whole genome shotgun (WGS) entry which is preliminary data.</text>
</comment>
<feature type="signal peptide" evidence="9">
    <location>
        <begin position="1"/>
        <end position="18"/>
    </location>
</feature>
<dbReference type="PANTHER" id="PTHR42643:SF30">
    <property type="entry name" value="IONOTROPIC RECEPTOR 40A-RELATED"/>
    <property type="match status" value="1"/>
</dbReference>
<comment type="subcellular location">
    <subcellularLocation>
        <location evidence="1">Cell membrane</location>
        <topology evidence="1">Multi-pass membrane protein</topology>
    </subcellularLocation>
</comment>
<dbReference type="Proteomes" id="UP000838756">
    <property type="component" value="Unassembled WGS sequence"/>
</dbReference>
<accession>A0A8S4QGQ8</accession>
<dbReference type="InterPro" id="IPR052192">
    <property type="entry name" value="Insect_Ionotropic_Sensory_Rcpt"/>
</dbReference>
<protein>
    <submittedName>
        <fullName evidence="10">Jg22113 protein</fullName>
    </submittedName>
</protein>
<keyword evidence="3 8" id="KW-0812">Transmembrane</keyword>
<feature type="transmembrane region" description="Helical" evidence="8">
    <location>
        <begin position="448"/>
        <end position="468"/>
    </location>
</feature>
<keyword evidence="7" id="KW-0325">Glycoprotein</keyword>
<keyword evidence="11" id="KW-1185">Reference proteome</keyword>
<keyword evidence="4 8" id="KW-1133">Transmembrane helix</keyword>
<evidence type="ECO:0000256" key="2">
    <source>
        <dbReference type="ARBA" id="ARBA00022475"/>
    </source>
</evidence>
<keyword evidence="5 8" id="KW-0472">Membrane</keyword>
<proteinExistence type="predicted"/>
<evidence type="ECO:0000256" key="5">
    <source>
        <dbReference type="ARBA" id="ARBA00023136"/>
    </source>
</evidence>
<dbReference type="AlphaFoldDB" id="A0A8S4QGQ8"/>
<name>A0A8S4QGQ8_9NEOP</name>
<organism evidence="10 11">
    <name type="scientific">Pararge aegeria aegeria</name>
    <dbReference type="NCBI Taxonomy" id="348720"/>
    <lineage>
        <taxon>Eukaryota</taxon>
        <taxon>Metazoa</taxon>
        <taxon>Ecdysozoa</taxon>
        <taxon>Arthropoda</taxon>
        <taxon>Hexapoda</taxon>
        <taxon>Insecta</taxon>
        <taxon>Pterygota</taxon>
        <taxon>Neoptera</taxon>
        <taxon>Endopterygota</taxon>
        <taxon>Lepidoptera</taxon>
        <taxon>Glossata</taxon>
        <taxon>Ditrysia</taxon>
        <taxon>Papilionoidea</taxon>
        <taxon>Nymphalidae</taxon>
        <taxon>Satyrinae</taxon>
        <taxon>Satyrini</taxon>
        <taxon>Parargina</taxon>
        <taxon>Pararge</taxon>
    </lineage>
</organism>
<sequence>MIIFMFVIVSSLIELSETLKLIKKAVSIANNVYQKKYLTSVVWKHCDDIVVTNFLQLYEGSVVTVEINKDFDSNKIDFHKNVLYQQTVFFAVDAAEFEYFLKVINRIIVVPIKVIIVIANRELSTDFAAEFTKTAWDNDVGSIVVMGNINETIELITYFPYDNGGCGNYTPVHLNSGTTKYFKPKFRNFNGCPIRASLLEFIPYVKLKIENDTAVAIGGLDGNLLKLIIEVLNSTMDIMSANSHGVISTCVNGTRVGTFNDLVYNIADIMAPSFIIVPISLIVRISYQGKLIDGLRNTILEPPTKTLAEAIEVVDGIGGMPTFIELYKNTSIEHKYNQIKLRELPNYMKEVGAGRRYLLAVDMVQVKYYRHKLQILEERVTSVPACIHMRPRWPAAPEISHLIGRMVDSGLIVKIWKDITNEWLLLHGLEHTTNTVKPLDIKTLSSCFYGLIIMYFVSGFVFCLEIILKRYKSKHREVMEK</sequence>
<keyword evidence="2" id="KW-1003">Cell membrane</keyword>
<keyword evidence="9" id="KW-0732">Signal</keyword>
<evidence type="ECO:0000256" key="1">
    <source>
        <dbReference type="ARBA" id="ARBA00004651"/>
    </source>
</evidence>
<dbReference type="SUPFAM" id="SSF53850">
    <property type="entry name" value="Periplasmic binding protein-like II"/>
    <property type="match status" value="1"/>
</dbReference>
<gene>
    <name evidence="10" type="primary">jg22113</name>
    <name evidence="10" type="ORF">PAEG_LOCUS2295</name>
</gene>
<evidence type="ECO:0000256" key="6">
    <source>
        <dbReference type="ARBA" id="ARBA00023170"/>
    </source>
</evidence>
<keyword evidence="6" id="KW-0675">Receptor</keyword>
<evidence type="ECO:0000256" key="8">
    <source>
        <dbReference type="SAM" id="Phobius"/>
    </source>
</evidence>
<evidence type="ECO:0000256" key="3">
    <source>
        <dbReference type="ARBA" id="ARBA00022692"/>
    </source>
</evidence>
<evidence type="ECO:0000256" key="4">
    <source>
        <dbReference type="ARBA" id="ARBA00022989"/>
    </source>
</evidence>
<dbReference type="PANTHER" id="PTHR42643">
    <property type="entry name" value="IONOTROPIC RECEPTOR 20A-RELATED"/>
    <property type="match status" value="1"/>
</dbReference>